<dbReference type="InterPro" id="IPR036047">
    <property type="entry name" value="F-box-like_dom_sf"/>
</dbReference>
<dbReference type="PANTHER" id="PTHR31672:SF10">
    <property type="entry name" value="F-BOX DOMAIN-CONTAINING PROTEIN"/>
    <property type="match status" value="1"/>
</dbReference>
<dbReference type="Pfam" id="PF07734">
    <property type="entry name" value="FBA_1"/>
    <property type="match status" value="1"/>
</dbReference>
<dbReference type="CDD" id="cd22157">
    <property type="entry name" value="F-box_AtFBW1-like"/>
    <property type="match status" value="1"/>
</dbReference>
<dbReference type="InterPro" id="IPR011043">
    <property type="entry name" value="Gal_Oxase/kelch_b-propeller"/>
</dbReference>
<dbReference type="STRING" id="106549.A0A540LG32"/>
<dbReference type="SUPFAM" id="SSF81383">
    <property type="entry name" value="F-box domain"/>
    <property type="match status" value="1"/>
</dbReference>
<dbReference type="Gene3D" id="1.20.1280.50">
    <property type="match status" value="1"/>
</dbReference>
<evidence type="ECO:0000313" key="3">
    <source>
        <dbReference type="Proteomes" id="UP000315295"/>
    </source>
</evidence>
<dbReference type="EMBL" id="VIEB01000597">
    <property type="protein sequence ID" value="TQD85433.1"/>
    <property type="molecule type" value="Genomic_DNA"/>
</dbReference>
<dbReference type="PANTHER" id="PTHR31672">
    <property type="entry name" value="BNACNNG10540D PROTEIN"/>
    <property type="match status" value="1"/>
</dbReference>
<feature type="domain" description="F-box" evidence="1">
    <location>
        <begin position="1"/>
        <end position="45"/>
    </location>
</feature>
<dbReference type="SUPFAM" id="SSF50965">
    <property type="entry name" value="Galactose oxidase, central domain"/>
    <property type="match status" value="1"/>
</dbReference>
<dbReference type="Pfam" id="PF00646">
    <property type="entry name" value="F-box"/>
    <property type="match status" value="1"/>
</dbReference>
<organism evidence="2 3">
    <name type="scientific">Malus baccata</name>
    <name type="common">Siberian crab apple</name>
    <name type="synonym">Pyrus baccata</name>
    <dbReference type="NCBI Taxonomy" id="106549"/>
    <lineage>
        <taxon>Eukaryota</taxon>
        <taxon>Viridiplantae</taxon>
        <taxon>Streptophyta</taxon>
        <taxon>Embryophyta</taxon>
        <taxon>Tracheophyta</taxon>
        <taxon>Spermatophyta</taxon>
        <taxon>Magnoliopsida</taxon>
        <taxon>eudicotyledons</taxon>
        <taxon>Gunneridae</taxon>
        <taxon>Pentapetalae</taxon>
        <taxon>rosids</taxon>
        <taxon>fabids</taxon>
        <taxon>Rosales</taxon>
        <taxon>Rosaceae</taxon>
        <taxon>Amygdaloideae</taxon>
        <taxon>Maleae</taxon>
        <taxon>Malus</taxon>
    </lineage>
</organism>
<comment type="caution">
    <text evidence="2">The sequence shown here is derived from an EMBL/GenBank/DDBJ whole genome shotgun (WGS) entry which is preliminary data.</text>
</comment>
<name>A0A540LG32_MALBA</name>
<evidence type="ECO:0000313" key="2">
    <source>
        <dbReference type="EMBL" id="TQD85433.1"/>
    </source>
</evidence>
<dbReference type="SMART" id="SM00256">
    <property type="entry name" value="FBOX"/>
    <property type="match status" value="1"/>
</dbReference>
<dbReference type="InterPro" id="IPR001810">
    <property type="entry name" value="F-box_dom"/>
</dbReference>
<sequence length="456" mass="52184">MSEYLPEEIIVQILLRLPVKPLIQFTSVCRSWNSIIKHTSFINAHLNLTQNKTSNNTPSILLRHCPKDPTVERYSLHLDNDSFLEHSKPQLPVQSLIECFRIVGSCNGLLLLSDDYHAETNTLILWNPSIRKFVSLPKPHEPTSPYYSVYGFGFDSKKNDYKVVRLVYLRQDDQGQACPEVSLYSLNSGSWKTISATAPNYVIAQTFWSQVFIEGAVHWIASHRKENGLRNVILSFDVSGETFKEIQLPEDLPRQFYNISAAGKSIAVKHYEENTHSIWIMREYGVVDSWTKKFSIDRNVTPNFLVIQIMGCRKNGEFLLEMYDHGGKTGKLVSHDPKNNRNEFLGIHTDPGYSCIEYYTESLVLLDRANGVVDSWTKKFSIDRNVTPNFLVIQIMGCRKNGEFLLEMYDHGGKTGKLVSHDPKNNRNEFLGIHTDPGYSCIEYYTESLVLLDRAS</sequence>
<dbReference type="NCBIfam" id="TIGR01640">
    <property type="entry name" value="F_box_assoc_1"/>
    <property type="match status" value="1"/>
</dbReference>
<dbReference type="InterPro" id="IPR006527">
    <property type="entry name" value="F-box-assoc_dom_typ1"/>
</dbReference>
<gene>
    <name evidence="2" type="ORF">C1H46_029010</name>
</gene>
<dbReference type="Proteomes" id="UP000315295">
    <property type="component" value="Unassembled WGS sequence"/>
</dbReference>
<proteinExistence type="predicted"/>
<reference evidence="2 3" key="1">
    <citation type="journal article" date="2019" name="G3 (Bethesda)">
        <title>Sequencing of a Wild Apple (Malus baccata) Genome Unravels the Differences Between Cultivated and Wild Apple Species Regarding Disease Resistance and Cold Tolerance.</title>
        <authorList>
            <person name="Chen X."/>
        </authorList>
    </citation>
    <scope>NUCLEOTIDE SEQUENCE [LARGE SCALE GENOMIC DNA]</scope>
    <source>
        <strain evidence="3">cv. Shandingzi</strain>
        <tissue evidence="2">Leaves</tissue>
    </source>
</reference>
<dbReference type="InterPro" id="IPR017451">
    <property type="entry name" value="F-box-assoc_interact_dom"/>
</dbReference>
<dbReference type="InterPro" id="IPR050796">
    <property type="entry name" value="SCF_F-box_component"/>
</dbReference>
<dbReference type="AlphaFoldDB" id="A0A540LG32"/>
<dbReference type="PROSITE" id="PS50181">
    <property type="entry name" value="FBOX"/>
    <property type="match status" value="1"/>
</dbReference>
<evidence type="ECO:0000259" key="1">
    <source>
        <dbReference type="PROSITE" id="PS50181"/>
    </source>
</evidence>
<keyword evidence="3" id="KW-1185">Reference proteome</keyword>
<protein>
    <recommendedName>
        <fullName evidence="1">F-box domain-containing protein</fullName>
    </recommendedName>
</protein>
<accession>A0A540LG32</accession>